<reference evidence="1" key="2">
    <citation type="journal article" date="2021" name="Genome Biol. Evol.">
        <title>Developing a high-quality reference genome for a parasitic bivalve with doubly uniparental inheritance (Bivalvia: Unionida).</title>
        <authorList>
            <person name="Smith C.H."/>
        </authorList>
    </citation>
    <scope>NUCLEOTIDE SEQUENCE</scope>
    <source>
        <strain evidence="1">CHS0354</strain>
        <tissue evidence="1">Mantle</tissue>
    </source>
</reference>
<proteinExistence type="predicted"/>
<dbReference type="EMBL" id="JAEAOA010000944">
    <property type="protein sequence ID" value="KAK3578191.1"/>
    <property type="molecule type" value="Genomic_DNA"/>
</dbReference>
<sequence>MISHHGVLKKASHNDYNNYEVYQNDGRDNDYRTHPQVMRHQVGNGPTKPYTGLGKRDRTNVNIISAVMEIIVSQRRKALEKSISLSRPHPGTIFCVEWHSSICLFMYM</sequence>
<reference evidence="1" key="3">
    <citation type="submission" date="2023-05" db="EMBL/GenBank/DDBJ databases">
        <authorList>
            <person name="Smith C.H."/>
        </authorList>
    </citation>
    <scope>NUCLEOTIDE SEQUENCE</scope>
    <source>
        <strain evidence="1">CHS0354</strain>
        <tissue evidence="1">Mantle</tissue>
    </source>
</reference>
<dbReference type="Proteomes" id="UP001195483">
    <property type="component" value="Unassembled WGS sequence"/>
</dbReference>
<keyword evidence="2" id="KW-1185">Reference proteome</keyword>
<gene>
    <name evidence="1" type="ORF">CHS0354_015241</name>
</gene>
<accession>A0AAE0VHU8</accession>
<evidence type="ECO:0000313" key="2">
    <source>
        <dbReference type="Proteomes" id="UP001195483"/>
    </source>
</evidence>
<name>A0AAE0VHU8_9BIVA</name>
<comment type="caution">
    <text evidence="1">The sequence shown here is derived from an EMBL/GenBank/DDBJ whole genome shotgun (WGS) entry which is preliminary data.</text>
</comment>
<organism evidence="1 2">
    <name type="scientific">Potamilus streckersoni</name>
    <dbReference type="NCBI Taxonomy" id="2493646"/>
    <lineage>
        <taxon>Eukaryota</taxon>
        <taxon>Metazoa</taxon>
        <taxon>Spiralia</taxon>
        <taxon>Lophotrochozoa</taxon>
        <taxon>Mollusca</taxon>
        <taxon>Bivalvia</taxon>
        <taxon>Autobranchia</taxon>
        <taxon>Heteroconchia</taxon>
        <taxon>Palaeoheterodonta</taxon>
        <taxon>Unionida</taxon>
        <taxon>Unionoidea</taxon>
        <taxon>Unionidae</taxon>
        <taxon>Ambleminae</taxon>
        <taxon>Lampsilini</taxon>
        <taxon>Potamilus</taxon>
    </lineage>
</organism>
<evidence type="ECO:0000313" key="1">
    <source>
        <dbReference type="EMBL" id="KAK3578191.1"/>
    </source>
</evidence>
<protein>
    <submittedName>
        <fullName evidence="1">Uncharacterized protein</fullName>
    </submittedName>
</protein>
<reference evidence="1" key="1">
    <citation type="journal article" date="2021" name="Genome Biol. Evol.">
        <title>A High-Quality Reference Genome for a Parasitic Bivalve with Doubly Uniparental Inheritance (Bivalvia: Unionida).</title>
        <authorList>
            <person name="Smith C.H."/>
        </authorList>
    </citation>
    <scope>NUCLEOTIDE SEQUENCE</scope>
    <source>
        <strain evidence="1">CHS0354</strain>
    </source>
</reference>
<dbReference type="AlphaFoldDB" id="A0AAE0VHU8"/>